<name>A0A7E4VFH0_PANRE</name>
<sequence length="106" mass="11990">MSPASNESCTNLVKLGGTNFATAKYGAKIIIDNKDVFFSDRFLKEIDIKTEEVVIDLGQCFKLNYFTIDFCADPRSVWKAETVSVSVSVDNENWICITDDYEIFII</sequence>
<reference evidence="1" key="1">
    <citation type="journal article" date="2013" name="Genetics">
        <title>The draft genome and transcriptome of Panagrellus redivivus are shaped by the harsh demands of a free-living lifestyle.</title>
        <authorList>
            <person name="Srinivasan J."/>
            <person name="Dillman A.R."/>
            <person name="Macchietto M.G."/>
            <person name="Heikkinen L."/>
            <person name="Lakso M."/>
            <person name="Fracchia K.M."/>
            <person name="Antoshechkin I."/>
            <person name="Mortazavi A."/>
            <person name="Wong G."/>
            <person name="Sternberg P.W."/>
        </authorList>
    </citation>
    <scope>NUCLEOTIDE SEQUENCE [LARGE SCALE GENOMIC DNA]</scope>
    <source>
        <strain evidence="1">MT8872</strain>
    </source>
</reference>
<dbReference type="Proteomes" id="UP000492821">
    <property type="component" value="Unassembled WGS sequence"/>
</dbReference>
<organism evidence="1 2">
    <name type="scientific">Panagrellus redivivus</name>
    <name type="common">Microworm</name>
    <dbReference type="NCBI Taxonomy" id="6233"/>
    <lineage>
        <taxon>Eukaryota</taxon>
        <taxon>Metazoa</taxon>
        <taxon>Ecdysozoa</taxon>
        <taxon>Nematoda</taxon>
        <taxon>Chromadorea</taxon>
        <taxon>Rhabditida</taxon>
        <taxon>Tylenchina</taxon>
        <taxon>Panagrolaimomorpha</taxon>
        <taxon>Panagrolaimoidea</taxon>
        <taxon>Panagrolaimidae</taxon>
        <taxon>Panagrellus</taxon>
    </lineage>
</organism>
<accession>A0A7E4VFH0</accession>
<reference evidence="2" key="2">
    <citation type="submission" date="2020-10" db="UniProtKB">
        <authorList>
            <consortium name="WormBaseParasite"/>
        </authorList>
    </citation>
    <scope>IDENTIFICATION</scope>
</reference>
<protein>
    <submittedName>
        <fullName evidence="2">F5/8 type C domain-containing protein</fullName>
    </submittedName>
</protein>
<evidence type="ECO:0000313" key="1">
    <source>
        <dbReference type="Proteomes" id="UP000492821"/>
    </source>
</evidence>
<dbReference type="AlphaFoldDB" id="A0A7E4VFH0"/>
<keyword evidence="1" id="KW-1185">Reference proteome</keyword>
<proteinExistence type="predicted"/>
<evidence type="ECO:0000313" key="2">
    <source>
        <dbReference type="WBParaSite" id="Pan_g2023.t1"/>
    </source>
</evidence>
<dbReference type="WBParaSite" id="Pan_g2023.t1">
    <property type="protein sequence ID" value="Pan_g2023.t1"/>
    <property type="gene ID" value="Pan_g2023"/>
</dbReference>